<proteinExistence type="predicted"/>
<keyword evidence="3" id="KW-1185">Reference proteome</keyword>
<keyword evidence="1" id="KW-0472">Membrane</keyword>
<keyword evidence="1" id="KW-1133">Transmembrane helix</keyword>
<sequence>MKKKYIYIFLFAIFLIGASFYYRYEIYPYQWNEAEKSFQLYIKAQHVDKNNIESIEKTKDKKTSSIAYLVKYKDDKDLTYVYSYNRFDIVHQYKMSLGIDNKMGNGIDDEKIPHKYPILEKENNK</sequence>
<dbReference type="RefSeq" id="WP_228415743.1">
    <property type="nucleotide sequence ID" value="NZ_CP081135.1"/>
</dbReference>
<feature type="transmembrane region" description="Helical" evidence="1">
    <location>
        <begin position="6"/>
        <end position="24"/>
    </location>
</feature>
<evidence type="ECO:0000313" key="3">
    <source>
        <dbReference type="Proteomes" id="UP001198983"/>
    </source>
</evidence>
<evidence type="ECO:0000313" key="2">
    <source>
        <dbReference type="EMBL" id="UEL47282.1"/>
    </source>
</evidence>
<evidence type="ECO:0000256" key="1">
    <source>
        <dbReference type="SAM" id="Phobius"/>
    </source>
</evidence>
<dbReference type="Proteomes" id="UP001198983">
    <property type="component" value="Chromosome"/>
</dbReference>
<gene>
    <name evidence="2" type="ORF">JW646_16865</name>
</gene>
<accession>A0AAX2ZDF5</accession>
<dbReference type="AlphaFoldDB" id="A0AAX2ZDF5"/>
<dbReference type="Pfam" id="PF11337">
    <property type="entry name" value="DUF3139"/>
    <property type="match status" value="1"/>
</dbReference>
<organism evidence="2 3">
    <name type="scientific">Terrisporobacter hibernicus</name>
    <dbReference type="NCBI Taxonomy" id="2813371"/>
    <lineage>
        <taxon>Bacteria</taxon>
        <taxon>Bacillati</taxon>
        <taxon>Bacillota</taxon>
        <taxon>Clostridia</taxon>
        <taxon>Peptostreptococcales</taxon>
        <taxon>Peptostreptococcaceae</taxon>
        <taxon>Terrisporobacter</taxon>
    </lineage>
</organism>
<dbReference type="InterPro" id="IPR021486">
    <property type="entry name" value="DUF3139"/>
</dbReference>
<dbReference type="EMBL" id="CP081135">
    <property type="protein sequence ID" value="UEL47282.1"/>
    <property type="molecule type" value="Genomic_DNA"/>
</dbReference>
<reference evidence="2 3" key="1">
    <citation type="journal article" date="2023" name="Int. J. Syst. Evol. Microbiol.">
        <title>Terrisporobacter hibernicus sp. nov., isolated from bovine faeces in Northern Ireland.</title>
        <authorList>
            <person name="Mitchell M."/>
            <person name="Nguyen S.V."/>
            <person name="Connor M."/>
            <person name="Fairley D.J."/>
            <person name="Donoghue O."/>
            <person name="Marshall H."/>
            <person name="Koolman L."/>
            <person name="McMullan G."/>
            <person name="Schaffer K.E."/>
            <person name="McGrath J.W."/>
            <person name="Fanning S."/>
        </authorList>
    </citation>
    <scope>NUCLEOTIDE SEQUENCE [LARGE SCALE GENOMIC DNA]</scope>
    <source>
        <strain evidence="2 3">MCA3</strain>
    </source>
</reference>
<name>A0AAX2ZDF5_9FIRM</name>
<dbReference type="KEGG" id="tem:JW646_16865"/>
<protein>
    <submittedName>
        <fullName evidence="2">DUF3139 domain-containing protein</fullName>
    </submittedName>
</protein>
<keyword evidence="1" id="KW-0812">Transmembrane</keyword>